<dbReference type="GeneID" id="86940055"/>
<dbReference type="AlphaFoldDB" id="A0AA37DH25"/>
<dbReference type="PRINTS" id="PR00988">
    <property type="entry name" value="URIDINKINASE"/>
</dbReference>
<dbReference type="GO" id="GO:0005524">
    <property type="term" value="F:ATP binding"/>
    <property type="evidence" value="ECO:0007669"/>
    <property type="project" value="InterPro"/>
</dbReference>
<dbReference type="InterPro" id="IPR004095">
    <property type="entry name" value="TGS"/>
</dbReference>
<evidence type="ECO:0000313" key="2">
    <source>
        <dbReference type="EMBL" id="EHO18075.1"/>
    </source>
</evidence>
<gene>
    <name evidence="2" type="ORF">HMPREF9623_00259</name>
</gene>
<dbReference type="InterPro" id="IPR027417">
    <property type="entry name" value="P-loop_NTPase"/>
</dbReference>
<dbReference type="InterPro" id="IPR018163">
    <property type="entry name" value="Thr/Ala-tRNA-synth_IIc_edit"/>
</dbReference>
<dbReference type="SUPFAM" id="SSF52540">
    <property type="entry name" value="P-loop containing nucleoside triphosphate hydrolases"/>
    <property type="match status" value="1"/>
</dbReference>
<dbReference type="PANTHER" id="PTHR10285">
    <property type="entry name" value="URIDINE KINASE"/>
    <property type="match status" value="1"/>
</dbReference>
<dbReference type="Gene3D" id="3.40.50.300">
    <property type="entry name" value="P-loop containing nucleotide triphosphate hydrolases"/>
    <property type="match status" value="1"/>
</dbReference>
<dbReference type="InterPro" id="IPR006083">
    <property type="entry name" value="PRK/URK"/>
</dbReference>
<dbReference type="RefSeq" id="WP_009532094.1">
    <property type="nucleotide sequence ID" value="NZ_JH590861.1"/>
</dbReference>
<dbReference type="InterPro" id="IPR003593">
    <property type="entry name" value="AAA+_ATPase"/>
</dbReference>
<keyword evidence="3" id="KW-1185">Reference proteome</keyword>
<sequence>MKQQLKLRLDGKTFEVPKGTRFLELAKQFSSGYTSPILLVTLNGILHELGATVEEEGELRFLTIRDKAGYQSYERSAILLLLAAYHKLYGERSAAVWIDYKESGALRCRIAGRQTVTETELARLEAEMRVLAAAAHPIEKRSVPTREAVRLFAARGMQDKAELLRFRIYSSVNLYRLGEYEDYFYGYMLPDSSYLTDFSLRPYEDGFVLCLPAQRLPVQLAAFQPSQKIFRAMEESRENLSRQKIETVGALNARATSGKMKELILCAEAQMEKRIGDLAEKICGRNAVRIVLIAGPSSSGKTTFARRLATQLLALGKTPHAIEVDNYFKNRSDTPRDEKGNFDFESLGALDVDCFNRDLNALLRGERVELPRFDFISGERRYSGDFLQCAPSDILLVEGIHCLNEALSFSIPAEKKHKIYVSCLTQLNLDAHNRIPTSDARILRRIVRDARLRGNNAAESLARWASVSAGETRYIFPYQENADDVFNSALPYETAALKPYAEALLFDIPEEHPSFLEAKRLLKFLSYFLTFPSEEIPATSLLREFIGGSAYGA</sequence>
<dbReference type="Proteomes" id="UP000018466">
    <property type="component" value="Unassembled WGS sequence"/>
</dbReference>
<dbReference type="Gene3D" id="3.30.980.10">
    <property type="entry name" value="Threonyl-trna Synthetase, Chain A, domain 2"/>
    <property type="match status" value="1"/>
</dbReference>
<dbReference type="GO" id="GO:0016301">
    <property type="term" value="F:kinase activity"/>
    <property type="evidence" value="ECO:0007669"/>
    <property type="project" value="InterPro"/>
</dbReference>
<organism evidence="2 3">
    <name type="scientific">Stomatobaculum longum</name>
    <dbReference type="NCBI Taxonomy" id="796942"/>
    <lineage>
        <taxon>Bacteria</taxon>
        <taxon>Bacillati</taxon>
        <taxon>Bacillota</taxon>
        <taxon>Clostridia</taxon>
        <taxon>Lachnospirales</taxon>
        <taxon>Lachnospiraceae</taxon>
        <taxon>Stomatobaculum</taxon>
    </lineage>
</organism>
<feature type="domain" description="TGS" evidence="1">
    <location>
        <begin position="1"/>
        <end position="63"/>
    </location>
</feature>
<proteinExistence type="predicted"/>
<dbReference type="CDD" id="cd02028">
    <property type="entry name" value="UMPK_like"/>
    <property type="match status" value="1"/>
</dbReference>
<reference evidence="2 3" key="1">
    <citation type="submission" date="2011-10" db="EMBL/GenBank/DDBJ databases">
        <title>The Genome Sequence of Lachnospiraceae bacterium ACC2.</title>
        <authorList>
            <consortium name="The Broad Institute Genome Sequencing Platform"/>
            <person name="Earl A."/>
            <person name="Ward D."/>
            <person name="Feldgarden M."/>
            <person name="Gevers D."/>
            <person name="Sizova M."/>
            <person name="Hazen A."/>
            <person name="Epstein S."/>
            <person name="Young S.K."/>
            <person name="Zeng Q."/>
            <person name="Gargeya S."/>
            <person name="Fitzgerald M."/>
            <person name="Haas B."/>
            <person name="Abouelleil A."/>
            <person name="Alvarado L."/>
            <person name="Arachchi H.M."/>
            <person name="Berlin A."/>
            <person name="Brown A."/>
            <person name="Chapman S.B."/>
            <person name="Chen Z."/>
            <person name="Dunbar C."/>
            <person name="Freedman E."/>
            <person name="Gearin G."/>
            <person name="Goldberg J."/>
            <person name="Griggs A."/>
            <person name="Gujja S."/>
            <person name="Heiman D."/>
            <person name="Howarth C."/>
            <person name="Larson L."/>
            <person name="Lui A."/>
            <person name="MacDonald P.J.P."/>
            <person name="Montmayeur A."/>
            <person name="Murphy C."/>
            <person name="Neiman D."/>
            <person name="Pearson M."/>
            <person name="Priest M."/>
            <person name="Roberts A."/>
            <person name="Saif S."/>
            <person name="Shea T."/>
            <person name="Shenoy N."/>
            <person name="Sisk P."/>
            <person name="Stolte C."/>
            <person name="Sykes S."/>
            <person name="Wortman J."/>
            <person name="Nusbaum C."/>
            <person name="Birren B."/>
        </authorList>
    </citation>
    <scope>NUCLEOTIDE SEQUENCE [LARGE SCALE GENOMIC DNA]</scope>
    <source>
        <strain evidence="2 3">ACC2</strain>
    </source>
</reference>
<protein>
    <recommendedName>
        <fullName evidence="1">TGS domain-containing protein</fullName>
    </recommendedName>
</protein>
<dbReference type="CDD" id="cd01667">
    <property type="entry name" value="TGS_ThrRS"/>
    <property type="match status" value="1"/>
</dbReference>
<comment type="caution">
    <text evidence="2">The sequence shown here is derived from an EMBL/GenBank/DDBJ whole genome shotgun (WGS) entry which is preliminary data.</text>
</comment>
<accession>A0AA37DH25</accession>
<dbReference type="SMART" id="SM00382">
    <property type="entry name" value="AAA"/>
    <property type="match status" value="1"/>
</dbReference>
<dbReference type="SUPFAM" id="SSF55186">
    <property type="entry name" value="ThrRS/AlaRS common domain"/>
    <property type="match status" value="1"/>
</dbReference>
<dbReference type="Pfam" id="PF00485">
    <property type="entry name" value="PRK"/>
    <property type="match status" value="1"/>
</dbReference>
<dbReference type="PROSITE" id="PS51880">
    <property type="entry name" value="TGS"/>
    <property type="match status" value="1"/>
</dbReference>
<evidence type="ECO:0000259" key="1">
    <source>
        <dbReference type="PROSITE" id="PS51880"/>
    </source>
</evidence>
<evidence type="ECO:0000313" key="3">
    <source>
        <dbReference type="Proteomes" id="UP000018466"/>
    </source>
</evidence>
<dbReference type="EMBL" id="AGEL01000003">
    <property type="protein sequence ID" value="EHO18075.1"/>
    <property type="molecule type" value="Genomic_DNA"/>
</dbReference>
<name>A0AA37DH25_9FIRM</name>